<evidence type="ECO:0000256" key="7">
    <source>
        <dbReference type="ARBA" id="ARBA00023264"/>
    </source>
</evidence>
<dbReference type="PANTHER" id="PTHR30100">
    <property type="entry name" value="FATTY ACID/PHOSPHOLIPID SYNTHESIS PROTEIN PLSX"/>
    <property type="match status" value="1"/>
</dbReference>
<keyword evidence="4 10" id="KW-0808">Transferase</keyword>
<dbReference type="EC" id="2.3.1.274" evidence="8 10"/>
<evidence type="ECO:0000313" key="12">
    <source>
        <dbReference type="Proteomes" id="UP000317512"/>
    </source>
</evidence>
<dbReference type="GO" id="GO:0008654">
    <property type="term" value="P:phospholipid biosynthetic process"/>
    <property type="evidence" value="ECO:0007669"/>
    <property type="project" value="UniProtKB-KW"/>
</dbReference>
<keyword evidence="3 10" id="KW-0444">Lipid biosynthesis</keyword>
<dbReference type="GO" id="GO:0043811">
    <property type="term" value="F:phosphate:acyl-[acyl carrier protein] acyltransferase activity"/>
    <property type="evidence" value="ECO:0007669"/>
    <property type="project" value="UniProtKB-UniRule"/>
</dbReference>
<evidence type="ECO:0000256" key="3">
    <source>
        <dbReference type="ARBA" id="ARBA00022516"/>
    </source>
</evidence>
<dbReference type="InterPro" id="IPR012281">
    <property type="entry name" value="Phospholipid_synth_PlsX-like"/>
</dbReference>
<accession>A0A5B8JA78</accession>
<reference evidence="12" key="1">
    <citation type="submission" date="2019-07" db="EMBL/GenBank/DDBJ databases">
        <title>Complete genome sequences of three Mycoplasma sp. 1220 strains.</title>
        <authorList>
            <person name="Grozner D."/>
            <person name="Forro B."/>
            <person name="Kovacs A.B."/>
            <person name="Marton S."/>
            <person name="Banyai K."/>
            <person name="Kreizinger Z."/>
            <person name="Sulyok K.M."/>
            <person name="Gyuranecz M."/>
        </authorList>
    </citation>
    <scope>NUCLEOTIDE SEQUENCE [LARGE SCALE GENOMIC DNA]</scope>
    <source>
        <strain evidence="12">MYCAV93</strain>
    </source>
</reference>
<dbReference type="PIRSF" id="PIRSF002465">
    <property type="entry name" value="Phsphlp_syn_PlsX"/>
    <property type="match status" value="1"/>
</dbReference>
<protein>
    <recommendedName>
        <fullName evidence="8 10">Phosphate acyltransferase</fullName>
        <ecNumber evidence="8 10">2.3.1.274</ecNumber>
    </recommendedName>
    <alternativeName>
        <fullName evidence="10">Acyl-ACP phosphotransacylase</fullName>
    </alternativeName>
    <alternativeName>
        <fullName evidence="10">Acyl-[acyl-carrier-protein]--phosphate acyltransferase</fullName>
    </alternativeName>
    <alternativeName>
        <fullName evidence="10">Phosphate-acyl-ACP acyltransferase</fullName>
    </alternativeName>
</protein>
<keyword evidence="7 10" id="KW-1208">Phospholipid metabolism</keyword>
<gene>
    <name evidence="10 11" type="primary">plsX</name>
    <name evidence="11" type="ORF">FOY43_00760</name>
</gene>
<dbReference type="PANTHER" id="PTHR30100:SF1">
    <property type="entry name" value="PHOSPHATE ACYLTRANSFERASE"/>
    <property type="match status" value="1"/>
</dbReference>
<dbReference type="UniPathway" id="UPA00085"/>
<proteinExistence type="inferred from homology"/>
<keyword evidence="11" id="KW-0012">Acyltransferase</keyword>
<evidence type="ECO:0000256" key="1">
    <source>
        <dbReference type="ARBA" id="ARBA00001232"/>
    </source>
</evidence>
<evidence type="ECO:0000256" key="10">
    <source>
        <dbReference type="HAMAP-Rule" id="MF_00019"/>
    </source>
</evidence>
<evidence type="ECO:0000256" key="5">
    <source>
        <dbReference type="ARBA" id="ARBA00023098"/>
    </source>
</evidence>
<evidence type="ECO:0000313" key="11">
    <source>
        <dbReference type="EMBL" id="QDY88196.1"/>
    </source>
</evidence>
<dbReference type="SUPFAM" id="SSF53659">
    <property type="entry name" value="Isocitrate/Isopropylmalate dehydrogenase-like"/>
    <property type="match status" value="1"/>
</dbReference>
<evidence type="ECO:0000256" key="4">
    <source>
        <dbReference type="ARBA" id="ARBA00022679"/>
    </source>
</evidence>
<dbReference type="RefSeq" id="WP_146308641.1">
    <property type="nucleotide sequence ID" value="NZ_CP041663.1"/>
</dbReference>
<dbReference type="Pfam" id="PF02504">
    <property type="entry name" value="FA_synthesis"/>
    <property type="match status" value="1"/>
</dbReference>
<dbReference type="GO" id="GO:0006633">
    <property type="term" value="P:fatty acid biosynthetic process"/>
    <property type="evidence" value="ECO:0007669"/>
    <property type="project" value="UniProtKB-UniRule"/>
</dbReference>
<dbReference type="HAMAP" id="MF_00019">
    <property type="entry name" value="PlsX"/>
    <property type="match status" value="1"/>
</dbReference>
<dbReference type="OrthoDB" id="9806408at2"/>
<organism evidence="11 12">
    <name type="scientific">Mycoplasma anserisalpingitidis</name>
    <dbReference type="NCBI Taxonomy" id="519450"/>
    <lineage>
        <taxon>Bacteria</taxon>
        <taxon>Bacillati</taxon>
        <taxon>Mycoplasmatota</taxon>
        <taxon>Mollicutes</taxon>
        <taxon>Mycoplasmataceae</taxon>
        <taxon>Mycoplasma</taxon>
    </lineage>
</organism>
<comment type="function">
    <text evidence="10">Catalyzes the reversible formation of acyl-phosphate (acyl-PO(4)) from acyl-[acyl-carrier-protein] (acyl-ACP). This enzyme utilizes acyl-ACP as fatty acyl donor, but not acyl-CoA.</text>
</comment>
<keyword evidence="6 10" id="KW-0594">Phospholipid biosynthesis</keyword>
<comment type="subcellular location">
    <subcellularLocation>
        <location evidence="10">Cytoplasm</location>
    </subcellularLocation>
    <text evidence="10">Associated with the membrane possibly through PlsY.</text>
</comment>
<evidence type="ECO:0000256" key="6">
    <source>
        <dbReference type="ARBA" id="ARBA00023209"/>
    </source>
</evidence>
<comment type="subunit">
    <text evidence="9 10">Homodimer. Probably interacts with PlsY.</text>
</comment>
<dbReference type="InterPro" id="IPR003664">
    <property type="entry name" value="FA_synthesis"/>
</dbReference>
<comment type="similarity">
    <text evidence="10">Belongs to the PlsX family.</text>
</comment>
<comment type="catalytic activity">
    <reaction evidence="1 10">
        <text>a fatty acyl-[ACP] + phosphate = an acyl phosphate + holo-[ACP]</text>
        <dbReference type="Rhea" id="RHEA:42292"/>
        <dbReference type="Rhea" id="RHEA-COMP:9685"/>
        <dbReference type="Rhea" id="RHEA-COMP:14125"/>
        <dbReference type="ChEBI" id="CHEBI:43474"/>
        <dbReference type="ChEBI" id="CHEBI:59918"/>
        <dbReference type="ChEBI" id="CHEBI:64479"/>
        <dbReference type="ChEBI" id="CHEBI:138651"/>
        <dbReference type="EC" id="2.3.1.274"/>
    </reaction>
</comment>
<dbReference type="Gene3D" id="3.40.718.10">
    <property type="entry name" value="Isopropylmalate Dehydrogenase"/>
    <property type="match status" value="1"/>
</dbReference>
<dbReference type="NCBIfam" id="TIGR00182">
    <property type="entry name" value="plsX"/>
    <property type="match status" value="1"/>
</dbReference>
<evidence type="ECO:0000256" key="9">
    <source>
        <dbReference type="ARBA" id="ARBA00046608"/>
    </source>
</evidence>
<comment type="pathway">
    <text evidence="10">Lipid metabolism; phospholipid metabolism.</text>
</comment>
<sequence>MNFKIAFDVNGNDKGVEASIKASLYFVKENPNIEIILVGDKGQIDQFLSEKHPQISIIDNPNTVKFDENIRNMLREDTSMKEAINLVKNNQADAVITSGDSGSYLALCTFILGRLEGISRPAFMPIMPTIKGKKFLLLDVGANLNTKSDFLIEWSIVANEYAKVLLNVENPKVALLNIGTEDYKGLEIVREANQKLMQTENLNYIGFQEPRDILNYTTDIAVIDGYGGNLVLKSLEGAILSFKDLIKQNIMKKTLRKIGYLFLKGAFKDVSETLDYRNVGAAWVIGLKKLAIKSHGSSDYKSYVGALNQIKLGLNKNLNQKIVSSLNKLPSTE</sequence>
<name>A0A5B8JA78_9MOLU</name>
<dbReference type="EMBL" id="CP041663">
    <property type="protein sequence ID" value="QDY88196.1"/>
    <property type="molecule type" value="Genomic_DNA"/>
</dbReference>
<dbReference type="AlphaFoldDB" id="A0A5B8JA78"/>
<dbReference type="GO" id="GO:0005737">
    <property type="term" value="C:cytoplasm"/>
    <property type="evidence" value="ECO:0007669"/>
    <property type="project" value="UniProtKB-SubCell"/>
</dbReference>
<evidence type="ECO:0000256" key="2">
    <source>
        <dbReference type="ARBA" id="ARBA00022490"/>
    </source>
</evidence>
<dbReference type="Proteomes" id="UP000317512">
    <property type="component" value="Chromosome"/>
</dbReference>
<keyword evidence="2 10" id="KW-0963">Cytoplasm</keyword>
<evidence type="ECO:0000256" key="8">
    <source>
        <dbReference type="ARBA" id="ARBA00024069"/>
    </source>
</evidence>
<keyword evidence="5 10" id="KW-0443">Lipid metabolism</keyword>